<feature type="domain" description="Phospholipid/glycerol acyltransferase" evidence="4">
    <location>
        <begin position="65"/>
        <end position="184"/>
    </location>
</feature>
<evidence type="ECO:0000256" key="1">
    <source>
        <dbReference type="ARBA" id="ARBA00022679"/>
    </source>
</evidence>
<organism evidence="5 6">
    <name type="scientific">Actinokineospora globicatena</name>
    <dbReference type="NCBI Taxonomy" id="103729"/>
    <lineage>
        <taxon>Bacteria</taxon>
        <taxon>Bacillati</taxon>
        <taxon>Actinomycetota</taxon>
        <taxon>Actinomycetes</taxon>
        <taxon>Pseudonocardiales</taxon>
        <taxon>Pseudonocardiaceae</taxon>
        <taxon>Actinokineospora</taxon>
    </lineage>
</organism>
<keyword evidence="2 5" id="KW-0012">Acyltransferase</keyword>
<proteinExistence type="predicted"/>
<keyword evidence="6" id="KW-1185">Reference proteome</keyword>
<reference evidence="5" key="1">
    <citation type="submission" date="2023-02" db="EMBL/GenBank/DDBJ databases">
        <title>Actinokineospora globicatena NBRC 15670.</title>
        <authorList>
            <person name="Ichikawa N."/>
            <person name="Sato H."/>
            <person name="Tonouchi N."/>
        </authorList>
    </citation>
    <scope>NUCLEOTIDE SEQUENCE</scope>
    <source>
        <strain evidence="5">NBRC 15670</strain>
    </source>
</reference>
<dbReference type="GO" id="GO:0006654">
    <property type="term" value="P:phosphatidic acid biosynthetic process"/>
    <property type="evidence" value="ECO:0007669"/>
    <property type="project" value="TreeGrafter"/>
</dbReference>
<accession>A0A9W6V8H5</accession>
<dbReference type="Proteomes" id="UP001165042">
    <property type="component" value="Unassembled WGS sequence"/>
</dbReference>
<evidence type="ECO:0000256" key="2">
    <source>
        <dbReference type="ARBA" id="ARBA00023315"/>
    </source>
</evidence>
<evidence type="ECO:0000313" key="6">
    <source>
        <dbReference type="Proteomes" id="UP001165042"/>
    </source>
</evidence>
<comment type="caution">
    <text evidence="5">The sequence shown here is derived from an EMBL/GenBank/DDBJ whole genome shotgun (WGS) entry which is preliminary data.</text>
</comment>
<evidence type="ECO:0000313" key="5">
    <source>
        <dbReference type="EMBL" id="GLW90964.1"/>
    </source>
</evidence>
<dbReference type="SUPFAM" id="SSF69593">
    <property type="entry name" value="Glycerol-3-phosphate (1)-acyltransferase"/>
    <property type="match status" value="1"/>
</dbReference>
<dbReference type="PANTHER" id="PTHR10434:SF11">
    <property type="entry name" value="1-ACYL-SN-GLYCEROL-3-PHOSPHATE ACYLTRANSFERASE"/>
    <property type="match status" value="1"/>
</dbReference>
<dbReference type="EMBL" id="BSSD01000002">
    <property type="protein sequence ID" value="GLW90964.1"/>
    <property type="molecule type" value="Genomic_DNA"/>
</dbReference>
<dbReference type="PANTHER" id="PTHR10434">
    <property type="entry name" value="1-ACYL-SN-GLYCEROL-3-PHOSPHATE ACYLTRANSFERASE"/>
    <property type="match status" value="1"/>
</dbReference>
<evidence type="ECO:0000256" key="3">
    <source>
        <dbReference type="SAM" id="MobiDB-lite"/>
    </source>
</evidence>
<feature type="compositionally biased region" description="Basic and acidic residues" evidence="3">
    <location>
        <begin position="261"/>
        <end position="272"/>
    </location>
</feature>
<protein>
    <submittedName>
        <fullName evidence="5">1-acyl-sn-glycerol-3-phosphate acyltransferase</fullName>
    </submittedName>
</protein>
<sequence>MRACDAHAMFALRRPEPRLPRSPGGSGGTPRVWRVMCVIDHLLVRSVGRIEITGEFPAHLRGRPVLIAANHIGMFDPFVLIAALRKVGVLPRFMLTGGLLDAPVLGYFLRKAGHLRVDRGKANIADAFGRATETLTTASVPLLLYPEGRVSREPGLWPERGKTGAARMALHGEVPVLTISQWGAHEAVYWGTEVVNGPADVKPLVTSFFRAVRARKTFKVHIGSVVDLSDLAAGKPGDAMRAHARIMRQITTDLAPLRADQLDKPAFHDPTRPCDSTSPWRP</sequence>
<name>A0A9W6V8H5_9PSEU</name>
<dbReference type="AlphaFoldDB" id="A0A9W6V8H5"/>
<evidence type="ECO:0000259" key="4">
    <source>
        <dbReference type="SMART" id="SM00563"/>
    </source>
</evidence>
<dbReference type="GO" id="GO:0003841">
    <property type="term" value="F:1-acylglycerol-3-phosphate O-acyltransferase activity"/>
    <property type="evidence" value="ECO:0007669"/>
    <property type="project" value="TreeGrafter"/>
</dbReference>
<feature type="region of interest" description="Disordered" evidence="3">
    <location>
        <begin position="261"/>
        <end position="282"/>
    </location>
</feature>
<keyword evidence="1" id="KW-0808">Transferase</keyword>
<dbReference type="SMART" id="SM00563">
    <property type="entry name" value="PlsC"/>
    <property type="match status" value="1"/>
</dbReference>
<dbReference type="CDD" id="cd07989">
    <property type="entry name" value="LPLAT_AGPAT-like"/>
    <property type="match status" value="1"/>
</dbReference>
<dbReference type="InterPro" id="IPR002123">
    <property type="entry name" value="Plipid/glycerol_acylTrfase"/>
</dbReference>
<gene>
    <name evidence="5" type="primary">plsC</name>
    <name evidence="5" type="ORF">Aglo03_17800</name>
</gene>
<dbReference type="Pfam" id="PF01553">
    <property type="entry name" value="Acyltransferase"/>
    <property type="match status" value="1"/>
</dbReference>